<sequence>MPEPPVPVRRAAFAWWGATACWFLGSLLGRLLGGHATPALGTSGAGDRDALLAATLSAPVAVLAFVIAAGLWAAVVYGVYDGVGWTRVVLAIVGAVGVFDLVLQLFAVVASSAHGPGDLVRGLAFLLALGLSLTGYVLMFRTEAGPYFAGHKAR</sequence>
<keyword evidence="1" id="KW-0812">Transmembrane</keyword>
<reference evidence="2 3" key="1">
    <citation type="submission" date="2023-12" db="EMBL/GenBank/DDBJ databases">
        <title>Amycolatopsis sp. V23-08.</title>
        <authorList>
            <person name="Somphong A."/>
        </authorList>
    </citation>
    <scope>NUCLEOTIDE SEQUENCE [LARGE SCALE GENOMIC DNA]</scope>
    <source>
        <strain evidence="2 3">V23-08</strain>
    </source>
</reference>
<gene>
    <name evidence="2" type="ORF">VA596_00620</name>
</gene>
<organism evidence="2 3">
    <name type="scientific">Amycolatopsis heterodermiae</name>
    <dbReference type="NCBI Taxonomy" id="3110235"/>
    <lineage>
        <taxon>Bacteria</taxon>
        <taxon>Bacillati</taxon>
        <taxon>Actinomycetota</taxon>
        <taxon>Actinomycetes</taxon>
        <taxon>Pseudonocardiales</taxon>
        <taxon>Pseudonocardiaceae</taxon>
        <taxon>Amycolatopsis</taxon>
    </lineage>
</organism>
<keyword evidence="1" id="KW-1133">Transmembrane helix</keyword>
<keyword evidence="1" id="KW-0472">Membrane</keyword>
<name>A0ABU5QVT0_9PSEU</name>
<feature type="transmembrane region" description="Helical" evidence="1">
    <location>
        <begin position="119"/>
        <end position="139"/>
    </location>
</feature>
<evidence type="ECO:0000313" key="2">
    <source>
        <dbReference type="EMBL" id="MEA5358021.1"/>
    </source>
</evidence>
<feature type="transmembrane region" description="Helical" evidence="1">
    <location>
        <begin position="88"/>
        <end position="113"/>
    </location>
</feature>
<proteinExistence type="predicted"/>
<comment type="caution">
    <text evidence="2">The sequence shown here is derived from an EMBL/GenBank/DDBJ whole genome shotgun (WGS) entry which is preliminary data.</text>
</comment>
<evidence type="ECO:0000256" key="1">
    <source>
        <dbReference type="SAM" id="Phobius"/>
    </source>
</evidence>
<accession>A0ABU5QVT0</accession>
<keyword evidence="3" id="KW-1185">Reference proteome</keyword>
<evidence type="ECO:0000313" key="3">
    <source>
        <dbReference type="Proteomes" id="UP001304298"/>
    </source>
</evidence>
<protein>
    <submittedName>
        <fullName evidence="2">Uncharacterized protein</fullName>
    </submittedName>
</protein>
<feature type="transmembrane region" description="Helical" evidence="1">
    <location>
        <begin position="12"/>
        <end position="32"/>
    </location>
</feature>
<feature type="transmembrane region" description="Helical" evidence="1">
    <location>
        <begin position="52"/>
        <end position="76"/>
    </location>
</feature>
<dbReference type="Proteomes" id="UP001304298">
    <property type="component" value="Unassembled WGS sequence"/>
</dbReference>
<dbReference type="EMBL" id="JAYFSI010000001">
    <property type="protein sequence ID" value="MEA5358021.1"/>
    <property type="molecule type" value="Genomic_DNA"/>
</dbReference>
<dbReference type="RefSeq" id="WP_323322462.1">
    <property type="nucleotide sequence ID" value="NZ_JAYFSI010000001.1"/>
</dbReference>